<dbReference type="SUPFAM" id="SSF52374">
    <property type="entry name" value="Nucleotidylyl transferase"/>
    <property type="match status" value="1"/>
</dbReference>
<protein>
    <recommendedName>
        <fullName evidence="12">Valine--tRNA ligase, mitochondrial</fullName>
        <ecNumber evidence="4">6.1.1.9</ecNumber>
    </recommendedName>
    <alternativeName>
        <fullName evidence="11">Valyl-tRNA synthetase</fullName>
    </alternativeName>
</protein>
<dbReference type="InterPro" id="IPR037118">
    <property type="entry name" value="Val-tRNA_synth_C_sf"/>
</dbReference>
<dbReference type="FunFam" id="3.40.50.620:FF:000020">
    <property type="entry name" value="Valine--tRNA ligase, mitochondrial"/>
    <property type="match status" value="1"/>
</dbReference>
<dbReference type="InterPro" id="IPR033705">
    <property type="entry name" value="Anticodon_Ia_Val"/>
</dbReference>
<dbReference type="FunFam" id="1.10.730.10:FF:000009">
    <property type="entry name" value="Valine--tRNA ligase, mitochondrial"/>
    <property type="match status" value="1"/>
</dbReference>
<dbReference type="GO" id="GO:0006438">
    <property type="term" value="P:valyl-tRNA aminoacylation"/>
    <property type="evidence" value="ECO:0007669"/>
    <property type="project" value="InterPro"/>
</dbReference>
<dbReference type="PRINTS" id="PR00986">
    <property type="entry name" value="TRNASYNTHVAL"/>
</dbReference>
<keyword evidence="7 14" id="KW-0547">Nucleotide-binding</keyword>
<evidence type="ECO:0000256" key="5">
    <source>
        <dbReference type="ARBA" id="ARBA00022490"/>
    </source>
</evidence>
<dbReference type="AlphaFoldDB" id="A0AAV9U1P3"/>
<evidence type="ECO:0000256" key="7">
    <source>
        <dbReference type="ARBA" id="ARBA00022741"/>
    </source>
</evidence>
<dbReference type="Gene3D" id="3.40.50.620">
    <property type="entry name" value="HUPs"/>
    <property type="match status" value="2"/>
</dbReference>
<organism evidence="19 20">
    <name type="scientific">Orbilia brochopaga</name>
    <dbReference type="NCBI Taxonomy" id="3140254"/>
    <lineage>
        <taxon>Eukaryota</taxon>
        <taxon>Fungi</taxon>
        <taxon>Dikarya</taxon>
        <taxon>Ascomycota</taxon>
        <taxon>Pezizomycotina</taxon>
        <taxon>Orbiliomycetes</taxon>
        <taxon>Orbiliales</taxon>
        <taxon>Orbiliaceae</taxon>
        <taxon>Orbilia</taxon>
    </lineage>
</organism>
<accession>A0AAV9U1P3</accession>
<dbReference type="EC" id="6.1.1.9" evidence="4"/>
<keyword evidence="6 14" id="KW-0436">Ligase</keyword>
<evidence type="ECO:0000313" key="20">
    <source>
        <dbReference type="Proteomes" id="UP001375240"/>
    </source>
</evidence>
<dbReference type="InterPro" id="IPR001412">
    <property type="entry name" value="aa-tRNA-synth_I_CS"/>
</dbReference>
<dbReference type="SUPFAM" id="SSF50677">
    <property type="entry name" value="ValRS/IleRS/LeuRS editing domain"/>
    <property type="match status" value="1"/>
</dbReference>
<dbReference type="CDD" id="cd07962">
    <property type="entry name" value="Anticodon_Ia_Val"/>
    <property type="match status" value="1"/>
</dbReference>
<dbReference type="InterPro" id="IPR009080">
    <property type="entry name" value="tRNAsynth_Ia_anticodon-bd"/>
</dbReference>
<dbReference type="NCBIfam" id="NF004349">
    <property type="entry name" value="PRK05729.1"/>
    <property type="match status" value="1"/>
</dbReference>
<evidence type="ECO:0000256" key="3">
    <source>
        <dbReference type="ARBA" id="ARBA00005594"/>
    </source>
</evidence>
<evidence type="ECO:0000256" key="16">
    <source>
        <dbReference type="SAM" id="MobiDB-lite"/>
    </source>
</evidence>
<evidence type="ECO:0000256" key="11">
    <source>
        <dbReference type="ARBA" id="ARBA00029936"/>
    </source>
</evidence>
<dbReference type="Gene3D" id="1.10.730.10">
    <property type="entry name" value="Isoleucyl-tRNA Synthetase, Domain 1"/>
    <property type="match status" value="1"/>
</dbReference>
<dbReference type="InterPro" id="IPR009008">
    <property type="entry name" value="Val/Leu/Ile-tRNA-synth_edit"/>
</dbReference>
<dbReference type="InterPro" id="IPR002300">
    <property type="entry name" value="aa-tRNA-synth_Ia"/>
</dbReference>
<comment type="similarity">
    <text evidence="3 14">Belongs to the class-I aminoacyl-tRNA synthetase family.</text>
</comment>
<dbReference type="PROSITE" id="PS51257">
    <property type="entry name" value="PROKAR_LIPOPROTEIN"/>
    <property type="match status" value="1"/>
</dbReference>
<keyword evidence="5" id="KW-0963">Cytoplasm</keyword>
<evidence type="ECO:0000256" key="10">
    <source>
        <dbReference type="ARBA" id="ARBA00023146"/>
    </source>
</evidence>
<comment type="catalytic activity">
    <reaction evidence="13">
        <text>tRNA(Val) + L-valine + ATP = L-valyl-tRNA(Val) + AMP + diphosphate</text>
        <dbReference type="Rhea" id="RHEA:10704"/>
        <dbReference type="Rhea" id="RHEA-COMP:9672"/>
        <dbReference type="Rhea" id="RHEA-COMP:9708"/>
        <dbReference type="ChEBI" id="CHEBI:30616"/>
        <dbReference type="ChEBI" id="CHEBI:33019"/>
        <dbReference type="ChEBI" id="CHEBI:57762"/>
        <dbReference type="ChEBI" id="CHEBI:78442"/>
        <dbReference type="ChEBI" id="CHEBI:78537"/>
        <dbReference type="ChEBI" id="CHEBI:456215"/>
        <dbReference type="EC" id="6.1.1.9"/>
    </reaction>
</comment>
<dbReference type="GO" id="GO:0004832">
    <property type="term" value="F:valine-tRNA ligase activity"/>
    <property type="evidence" value="ECO:0007669"/>
    <property type="project" value="UniProtKB-EC"/>
</dbReference>
<evidence type="ECO:0000256" key="4">
    <source>
        <dbReference type="ARBA" id="ARBA00013169"/>
    </source>
</evidence>
<evidence type="ECO:0000259" key="18">
    <source>
        <dbReference type="Pfam" id="PF08264"/>
    </source>
</evidence>
<dbReference type="InterPro" id="IPR014729">
    <property type="entry name" value="Rossmann-like_a/b/a_fold"/>
</dbReference>
<sequence>MSTPKASELVDDSPSTPHYPVPNQSPGAGACSPAEDAPAESSKPKTAKQLAAEAKKAEKAKKFAEKKLKSEALAQASIPKAKKEKKEEAPVEAYVEETPPGQKKILKPLGKAYDPIAVESAWNAWWEEQKFFEPELVDGKPKKEGIFVITAPPPNVTGALHMGHALALSLQDVLVRWNRMLGKTVLFLPGCDHAGISTQNVIENRLWRQSKQTRYDVGREKLTQLIWDWKTEYHKKINNVFRHMGASFDWSREAFTMNDTFRIAVADTFTKLHEQGVIYRGHKLVNWCVKLNTSLSNLEVDNKQLNGRTLLSVPGYEKKIEFGVIVHFKYPIVASDEFLEVATTRIETMLGDTAIAVNPKDPRYKHLIGKRAKHPFIPDRIMPIVADDYVEMDFGTGAVKITPAHDFNDYALGQRHSLEFINILNDDGTMNKNAGPYEGMKRFDVRYKILADLKELGLYVETKDNPMMVPICDKTKDIIEPLLKPQWWMKMREMADEAIKHVKAGEVKIRPQTSENDYYRWLEGIQDWCLSRQLWWGHQPPAYHIQFENETTYIDDEDHWVVARTKEDAEKKAQEKYPGQKFTLEQDPDVLDTWFSSGQWPYFTMGYPEETKDLQYFYPSSLMETGWDILFFWVARMIMLGLKMMGRVPFDEVYCHGLIRDSEGRKMSKSLGNVIDPLDVINGISLQGLHAKLEGGNLDPKEITAATKYQKTAFPQGIPQCGADALRFTLISYTTGSLDINTEINVFHGYRKFCNKIFQATKYVLGKIDENFKPQATIVSGKEGLAEKWILHKLNAAAKTVNENLQSRDFFRATEAVYQYWYSNLCDVYIENSKALIQDGTPEVQESAKQTLYTAIEGALLLIHPFMPFISEELWQRLARRPGDKTPSICIAKYPVFREELHDPESERAYELVLDVSRGVRSLMAEYMIKDEGNLFVQVDDKESLAVIEENHQNIKSLCGKAVASLDVVDVGGETPKGCVALRVNASAVVFLSVKGRVDFDQEIDKAKNKLTKAQDGLKKQEKLLADKNYQSKANKATQEADAKKLEEFKAQIGTYEESIQAFERLKLE</sequence>
<dbReference type="CDD" id="cd00817">
    <property type="entry name" value="ValRS_core"/>
    <property type="match status" value="1"/>
</dbReference>
<evidence type="ECO:0000313" key="19">
    <source>
        <dbReference type="EMBL" id="KAK6332316.1"/>
    </source>
</evidence>
<dbReference type="GO" id="GO:0005829">
    <property type="term" value="C:cytosol"/>
    <property type="evidence" value="ECO:0007669"/>
    <property type="project" value="TreeGrafter"/>
</dbReference>
<evidence type="ECO:0000256" key="12">
    <source>
        <dbReference type="ARBA" id="ARBA00040837"/>
    </source>
</evidence>
<evidence type="ECO:0000256" key="2">
    <source>
        <dbReference type="ARBA" id="ARBA00004496"/>
    </source>
</evidence>
<dbReference type="Pfam" id="PF00133">
    <property type="entry name" value="tRNA-synt_1"/>
    <property type="match status" value="1"/>
</dbReference>
<evidence type="ECO:0000256" key="6">
    <source>
        <dbReference type="ARBA" id="ARBA00022598"/>
    </source>
</evidence>
<dbReference type="NCBIfam" id="TIGR00422">
    <property type="entry name" value="valS"/>
    <property type="match status" value="1"/>
</dbReference>
<feature type="compositionally biased region" description="Basic and acidic residues" evidence="16">
    <location>
        <begin position="53"/>
        <end position="66"/>
    </location>
</feature>
<feature type="coiled-coil region" evidence="15">
    <location>
        <begin position="1004"/>
        <end position="1066"/>
    </location>
</feature>
<evidence type="ECO:0000259" key="17">
    <source>
        <dbReference type="Pfam" id="PF00133"/>
    </source>
</evidence>
<gene>
    <name evidence="19" type="ORF">TWF696_003035</name>
</gene>
<evidence type="ECO:0000256" key="8">
    <source>
        <dbReference type="ARBA" id="ARBA00022840"/>
    </source>
</evidence>
<dbReference type="InterPro" id="IPR002303">
    <property type="entry name" value="Valyl-tRNA_ligase"/>
</dbReference>
<evidence type="ECO:0000256" key="15">
    <source>
        <dbReference type="SAM" id="Coils"/>
    </source>
</evidence>
<dbReference type="Gene3D" id="3.90.740.10">
    <property type="entry name" value="Valyl/Leucyl/Isoleucyl-tRNA synthetase, editing domain"/>
    <property type="match status" value="1"/>
</dbReference>
<dbReference type="PROSITE" id="PS00178">
    <property type="entry name" value="AA_TRNA_LIGASE_I"/>
    <property type="match status" value="1"/>
</dbReference>
<dbReference type="Proteomes" id="UP001375240">
    <property type="component" value="Unassembled WGS sequence"/>
</dbReference>
<keyword evidence="20" id="KW-1185">Reference proteome</keyword>
<dbReference type="PANTHER" id="PTHR11946">
    <property type="entry name" value="VALYL-TRNA SYNTHETASES"/>
    <property type="match status" value="1"/>
</dbReference>
<comment type="subcellular location">
    <subcellularLocation>
        <location evidence="2">Cytoplasm</location>
    </subcellularLocation>
    <subcellularLocation>
        <location evidence="1">Mitochondrion</location>
    </subcellularLocation>
</comment>
<dbReference type="EMBL" id="JAVHNQ010000015">
    <property type="protein sequence ID" value="KAK6332316.1"/>
    <property type="molecule type" value="Genomic_DNA"/>
</dbReference>
<dbReference type="PANTHER" id="PTHR11946:SF109">
    <property type="entry name" value="VALINE--TRNA LIGASE"/>
    <property type="match status" value="1"/>
</dbReference>
<dbReference type="HAMAP" id="MF_02004">
    <property type="entry name" value="Val_tRNA_synth_type1"/>
    <property type="match status" value="1"/>
</dbReference>
<evidence type="ECO:0000256" key="13">
    <source>
        <dbReference type="ARBA" id="ARBA00047552"/>
    </source>
</evidence>
<proteinExistence type="inferred from homology"/>
<keyword evidence="9 14" id="KW-0648">Protein biosynthesis</keyword>
<dbReference type="GO" id="GO:0002161">
    <property type="term" value="F:aminoacyl-tRNA deacylase activity"/>
    <property type="evidence" value="ECO:0007669"/>
    <property type="project" value="InterPro"/>
</dbReference>
<dbReference type="Gene3D" id="1.10.287.380">
    <property type="entry name" value="Valyl-tRNA synthetase, C-terminal domain"/>
    <property type="match status" value="1"/>
</dbReference>
<keyword evidence="10 14" id="KW-0030">Aminoacyl-tRNA synthetase</keyword>
<keyword evidence="15" id="KW-0175">Coiled coil</keyword>
<reference evidence="19 20" key="1">
    <citation type="submission" date="2019-10" db="EMBL/GenBank/DDBJ databases">
        <authorList>
            <person name="Palmer J.M."/>
        </authorList>
    </citation>
    <scope>NUCLEOTIDE SEQUENCE [LARGE SCALE GENOMIC DNA]</scope>
    <source>
        <strain evidence="19 20">TWF696</strain>
    </source>
</reference>
<dbReference type="GO" id="GO:0005739">
    <property type="term" value="C:mitochondrion"/>
    <property type="evidence" value="ECO:0007669"/>
    <property type="project" value="UniProtKB-SubCell"/>
</dbReference>
<feature type="domain" description="Methionyl/Valyl/Leucyl/Isoleucyl-tRNA synthetase anticodon-binding" evidence="18">
    <location>
        <begin position="787"/>
        <end position="933"/>
    </location>
</feature>
<keyword evidence="8 14" id="KW-0067">ATP-binding</keyword>
<dbReference type="SUPFAM" id="SSF47323">
    <property type="entry name" value="Anticodon-binding domain of a subclass of class I aminoacyl-tRNA synthetases"/>
    <property type="match status" value="1"/>
</dbReference>
<feature type="domain" description="Aminoacyl-tRNA synthetase class Ia" evidence="17">
    <location>
        <begin position="122"/>
        <end position="741"/>
    </location>
</feature>
<name>A0AAV9U1P3_9PEZI</name>
<dbReference type="Pfam" id="PF08264">
    <property type="entry name" value="Anticodon_1"/>
    <property type="match status" value="1"/>
</dbReference>
<comment type="caution">
    <text evidence="19">The sequence shown here is derived from an EMBL/GenBank/DDBJ whole genome shotgun (WGS) entry which is preliminary data.</text>
</comment>
<dbReference type="InterPro" id="IPR013155">
    <property type="entry name" value="M/V/L/I-tRNA-synth_anticd-bd"/>
</dbReference>
<evidence type="ECO:0000256" key="1">
    <source>
        <dbReference type="ARBA" id="ARBA00004173"/>
    </source>
</evidence>
<dbReference type="FunFam" id="3.40.50.620:FF:000078">
    <property type="entry name" value="Valine--tRNA ligase, mitochondrial"/>
    <property type="match status" value="1"/>
</dbReference>
<feature type="region of interest" description="Disordered" evidence="16">
    <location>
        <begin position="1"/>
        <end position="66"/>
    </location>
</feature>
<dbReference type="FunFam" id="3.90.740.10:FF:000005">
    <property type="entry name" value="Valine--tRNA ligase, mitochondrial"/>
    <property type="match status" value="1"/>
</dbReference>
<evidence type="ECO:0000256" key="9">
    <source>
        <dbReference type="ARBA" id="ARBA00022917"/>
    </source>
</evidence>
<evidence type="ECO:0000256" key="14">
    <source>
        <dbReference type="RuleBase" id="RU363035"/>
    </source>
</evidence>
<dbReference type="GO" id="GO:0005524">
    <property type="term" value="F:ATP binding"/>
    <property type="evidence" value="ECO:0007669"/>
    <property type="project" value="UniProtKB-KW"/>
</dbReference>